<dbReference type="InterPro" id="IPR005467">
    <property type="entry name" value="His_kinase_dom"/>
</dbReference>
<evidence type="ECO:0000259" key="22">
    <source>
        <dbReference type="PROSITE" id="PS50894"/>
    </source>
</evidence>
<gene>
    <name evidence="23" type="ORF">O6P33_10835</name>
</gene>
<dbReference type="InterPro" id="IPR036890">
    <property type="entry name" value="HATPase_C_sf"/>
</dbReference>
<evidence type="ECO:0000256" key="12">
    <source>
        <dbReference type="ARBA" id="ARBA00022989"/>
    </source>
</evidence>
<evidence type="ECO:0000256" key="16">
    <source>
        <dbReference type="PROSITE-ProRule" id="PRU00169"/>
    </source>
</evidence>
<dbReference type="SUPFAM" id="SSF47226">
    <property type="entry name" value="Histidine-containing phosphotransfer domain, HPT domain"/>
    <property type="match status" value="1"/>
</dbReference>
<keyword evidence="4" id="KW-1003">Cell membrane</keyword>
<dbReference type="InterPro" id="IPR011006">
    <property type="entry name" value="CheY-like_superfamily"/>
</dbReference>
<evidence type="ECO:0000256" key="9">
    <source>
        <dbReference type="ARBA" id="ARBA00022741"/>
    </source>
</evidence>
<feature type="transmembrane region" description="Helical" evidence="18">
    <location>
        <begin position="169"/>
        <end position="188"/>
    </location>
</feature>
<evidence type="ECO:0000259" key="21">
    <source>
        <dbReference type="PROSITE" id="PS50885"/>
    </source>
</evidence>
<dbReference type="CDD" id="cd16922">
    <property type="entry name" value="HATPase_EvgS-ArcB-TorS-like"/>
    <property type="match status" value="1"/>
</dbReference>
<dbReference type="InterPro" id="IPR008207">
    <property type="entry name" value="Sig_transdc_His_kin_Hpt_dom"/>
</dbReference>
<evidence type="ECO:0000256" key="17">
    <source>
        <dbReference type="SAM" id="Coils"/>
    </source>
</evidence>
<keyword evidence="24" id="KW-1185">Reference proteome</keyword>
<comment type="subcellular location">
    <subcellularLocation>
        <location evidence="2">Cell inner membrane</location>
        <topology evidence="2">Multi-pass membrane protein</topology>
    </subcellularLocation>
</comment>
<feature type="modified residue" description="Phosphohistidine" evidence="15">
    <location>
        <position position="866"/>
    </location>
</feature>
<dbReference type="Pfam" id="PF00072">
    <property type="entry name" value="Response_reg"/>
    <property type="match status" value="1"/>
</dbReference>
<dbReference type="FunFam" id="3.30.565.10:FF:000010">
    <property type="entry name" value="Sensor histidine kinase RcsC"/>
    <property type="match status" value="1"/>
</dbReference>
<reference evidence="23 24" key="1">
    <citation type="submission" date="2022-12" db="EMBL/GenBank/DDBJ databases">
        <title>Coexistence and Characterization of a Novel Tigecycline Resistance gene tet(X) variant and blaNDM-1 in a Pseudomonas caeni Isolate of Chicken Origin.</title>
        <authorList>
            <person name="Lu X."/>
            <person name="Zhang L."/>
            <person name="Li R."/>
            <person name="Wang Z."/>
        </authorList>
    </citation>
    <scope>NUCLEOTIDE SEQUENCE [LARGE SCALE GENOMIC DNA]</scope>
    <source>
        <strain evidence="23 24">CE14</strain>
    </source>
</reference>
<dbReference type="SUPFAM" id="SSF158472">
    <property type="entry name" value="HAMP domain-like"/>
    <property type="match status" value="1"/>
</dbReference>
<dbReference type="GO" id="GO:0000155">
    <property type="term" value="F:phosphorelay sensor kinase activity"/>
    <property type="evidence" value="ECO:0007669"/>
    <property type="project" value="InterPro"/>
</dbReference>
<dbReference type="AlphaFoldDB" id="A0AAE9VN72"/>
<dbReference type="Pfam" id="PF00672">
    <property type="entry name" value="HAMP"/>
    <property type="match status" value="1"/>
</dbReference>
<dbReference type="InterPro" id="IPR001789">
    <property type="entry name" value="Sig_transdc_resp-reg_receiver"/>
</dbReference>
<dbReference type="Proteomes" id="UP001212189">
    <property type="component" value="Chromosome"/>
</dbReference>
<feature type="domain" description="Histidine kinase" evidence="19">
    <location>
        <begin position="291"/>
        <end position="512"/>
    </location>
</feature>
<keyword evidence="14 18" id="KW-0472">Membrane</keyword>
<dbReference type="KEGG" id="dce:O6P33_10835"/>
<dbReference type="EMBL" id="CP114976">
    <property type="protein sequence ID" value="WBE24847.1"/>
    <property type="molecule type" value="Genomic_DNA"/>
</dbReference>
<evidence type="ECO:0000256" key="6">
    <source>
        <dbReference type="ARBA" id="ARBA00022553"/>
    </source>
</evidence>
<dbReference type="RefSeq" id="WP_269817790.1">
    <property type="nucleotide sequence ID" value="NZ_CP114976.1"/>
</dbReference>
<dbReference type="SMART" id="SM00073">
    <property type="entry name" value="HPT"/>
    <property type="match status" value="1"/>
</dbReference>
<evidence type="ECO:0000313" key="23">
    <source>
        <dbReference type="EMBL" id="WBE24847.1"/>
    </source>
</evidence>
<dbReference type="Pfam" id="PF02518">
    <property type="entry name" value="HATPase_c"/>
    <property type="match status" value="1"/>
</dbReference>
<dbReference type="GO" id="GO:0005886">
    <property type="term" value="C:plasma membrane"/>
    <property type="evidence" value="ECO:0007669"/>
    <property type="project" value="UniProtKB-SubCell"/>
</dbReference>
<dbReference type="Gene3D" id="1.10.287.130">
    <property type="match status" value="1"/>
</dbReference>
<dbReference type="InterPro" id="IPR019247">
    <property type="entry name" value="Histidine_kinase_BarA_N"/>
</dbReference>
<evidence type="ECO:0000256" key="7">
    <source>
        <dbReference type="ARBA" id="ARBA00022679"/>
    </source>
</evidence>
<dbReference type="Gene3D" id="3.40.50.2300">
    <property type="match status" value="1"/>
</dbReference>
<dbReference type="SUPFAM" id="SSF47384">
    <property type="entry name" value="Homodimeric domain of signal transducing histidine kinase"/>
    <property type="match status" value="1"/>
</dbReference>
<dbReference type="SMART" id="SM00388">
    <property type="entry name" value="HisKA"/>
    <property type="match status" value="1"/>
</dbReference>
<keyword evidence="8 18" id="KW-0812">Transmembrane</keyword>
<evidence type="ECO:0000259" key="19">
    <source>
        <dbReference type="PROSITE" id="PS50109"/>
    </source>
</evidence>
<keyword evidence="6 16" id="KW-0597">Phosphoprotein</keyword>
<keyword evidence="17" id="KW-0175">Coiled coil</keyword>
<evidence type="ECO:0000313" key="24">
    <source>
        <dbReference type="Proteomes" id="UP001212189"/>
    </source>
</evidence>
<evidence type="ECO:0000256" key="8">
    <source>
        <dbReference type="ARBA" id="ARBA00022692"/>
    </source>
</evidence>
<dbReference type="PROSITE" id="PS50885">
    <property type="entry name" value="HAMP"/>
    <property type="match status" value="1"/>
</dbReference>
<keyword evidence="9" id="KW-0547">Nucleotide-binding</keyword>
<dbReference type="Pfam" id="PF00512">
    <property type="entry name" value="HisKA"/>
    <property type="match status" value="1"/>
</dbReference>
<sequence length="926" mass="102250">MLTKLGIKGRVLLLTLVPSGAFAIILGSWFSYAQLQDSQQQLLQRAQLILSQLSLHSYAALKAGDREQLARIAQEANNLNDVRSVRFIAAPDTVLAHSGPSMPKQSLSDTLQLSITSQRAGSLLTLPIYARPLAPTAVEQPQHNQQQPIGWVSLELSHHATLLEGYRQIFISSVLIAFGLLITALLALRLSRTINLPLENIKRGVASIREGHLDTRLSSPGSQELDELVNGINLMAQSLQQAQEELQGNIDQALDDARHNLETIEIQNIELDLARKEAIEASRIKSEFLANMSHEIRTPLNGIIGFTQLLKKSDLTIRQEDYLNTIINSSDSLLNIINEVLDFSKIEAGKLVLDHAPFYLRDLIQDTLTLLAPAAHHKQLELISLVYRDTPRTLIGDAQRIKQILTNLIGNAIKFTHEGNIVVRAMLEDEDDSFALLRFSVQDTGIGMHELEQNALFQAFTQADHSLTRQAGGTGLGLTISKRLVEHMGGEISVTSTIGEGSEFSFSLRLEKADSGELSSIEIKHPSHRAILYEPHSLALQAIAHQLEDCGLHVDCIDNLDAILAKVQAAEASVAPYHLAVLSINTKQHPLHQLKNIFSQLQQRQCEVLLLCSTSDFNIFQNNLGKPFCEQMLSKPACHRRLQHAVNNLLAIQNPASEQSLTDPEQHQLHALCVDDNPANLLLIKTLLQDMGARVSSADNGHTALALFQQYSFDIVFMDIQMPVMSGQQCTAAMREWEHNQQLETTPIIAVTAHALANETHLFLQAGLNDCLSKPISEQSLAQAIAKWTGVFMATQAQLEQPMPISTEHQHLPVIDRDEGRKLSNGKDGLANELLTLLLESLPSDRAYIQQARSQSDRGALLERIHRIHGASQYCGVPQLRAICKTCEVLLKNNAAQIDPALDELDAAIARLLAHLAHDNQPEPPP</sequence>
<evidence type="ECO:0000256" key="10">
    <source>
        <dbReference type="ARBA" id="ARBA00022777"/>
    </source>
</evidence>
<feature type="domain" description="HPt" evidence="22">
    <location>
        <begin position="827"/>
        <end position="919"/>
    </location>
</feature>
<feature type="coiled-coil region" evidence="17">
    <location>
        <begin position="225"/>
        <end position="256"/>
    </location>
</feature>
<dbReference type="SMART" id="SM00387">
    <property type="entry name" value="HATPase_c"/>
    <property type="match status" value="1"/>
</dbReference>
<keyword evidence="7" id="KW-0808">Transferase</keyword>
<evidence type="ECO:0000256" key="4">
    <source>
        <dbReference type="ARBA" id="ARBA00022475"/>
    </source>
</evidence>
<evidence type="ECO:0000256" key="1">
    <source>
        <dbReference type="ARBA" id="ARBA00000085"/>
    </source>
</evidence>
<keyword evidence="12 18" id="KW-1133">Transmembrane helix</keyword>
<evidence type="ECO:0000256" key="14">
    <source>
        <dbReference type="ARBA" id="ARBA00023136"/>
    </source>
</evidence>
<dbReference type="InterPro" id="IPR036641">
    <property type="entry name" value="HPT_dom_sf"/>
</dbReference>
<dbReference type="Gene3D" id="3.30.565.10">
    <property type="entry name" value="Histidine kinase-like ATPase, C-terminal domain"/>
    <property type="match status" value="1"/>
</dbReference>
<feature type="domain" description="Response regulatory" evidence="20">
    <location>
        <begin position="670"/>
        <end position="789"/>
    </location>
</feature>
<keyword evidence="11" id="KW-0067">ATP-binding</keyword>
<dbReference type="PROSITE" id="PS50894">
    <property type="entry name" value="HPT"/>
    <property type="match status" value="1"/>
</dbReference>
<feature type="transmembrane region" description="Helical" evidence="18">
    <location>
        <begin position="12"/>
        <end position="30"/>
    </location>
</feature>
<dbReference type="EC" id="2.7.13.3" evidence="3"/>
<dbReference type="SUPFAM" id="SSF52172">
    <property type="entry name" value="CheY-like"/>
    <property type="match status" value="1"/>
</dbReference>
<keyword evidence="13" id="KW-0902">Two-component regulatory system</keyword>
<evidence type="ECO:0000256" key="2">
    <source>
        <dbReference type="ARBA" id="ARBA00004429"/>
    </source>
</evidence>
<dbReference type="SMART" id="SM00304">
    <property type="entry name" value="HAMP"/>
    <property type="match status" value="1"/>
</dbReference>
<evidence type="ECO:0000256" key="13">
    <source>
        <dbReference type="ARBA" id="ARBA00023012"/>
    </source>
</evidence>
<comment type="catalytic activity">
    <reaction evidence="1">
        <text>ATP + protein L-histidine = ADP + protein N-phospho-L-histidine.</text>
        <dbReference type="EC" id="2.7.13.3"/>
    </reaction>
</comment>
<dbReference type="CDD" id="cd00082">
    <property type="entry name" value="HisKA"/>
    <property type="match status" value="1"/>
</dbReference>
<keyword evidence="10" id="KW-0418">Kinase</keyword>
<feature type="domain" description="HAMP" evidence="21">
    <location>
        <begin position="192"/>
        <end position="244"/>
    </location>
</feature>
<dbReference type="SMART" id="SM00448">
    <property type="entry name" value="REC"/>
    <property type="match status" value="1"/>
</dbReference>
<feature type="modified residue" description="4-aspartylphosphate" evidence="16">
    <location>
        <position position="719"/>
    </location>
</feature>
<evidence type="ECO:0000256" key="5">
    <source>
        <dbReference type="ARBA" id="ARBA00022519"/>
    </source>
</evidence>
<dbReference type="CDD" id="cd06225">
    <property type="entry name" value="HAMP"/>
    <property type="match status" value="1"/>
</dbReference>
<evidence type="ECO:0000256" key="11">
    <source>
        <dbReference type="ARBA" id="ARBA00022840"/>
    </source>
</evidence>
<protein>
    <recommendedName>
        <fullName evidence="3">histidine kinase</fullName>
        <ecNumber evidence="3">2.7.13.3</ecNumber>
    </recommendedName>
</protein>
<dbReference type="Pfam" id="PF09984">
    <property type="entry name" value="sCache_4"/>
    <property type="match status" value="1"/>
</dbReference>
<evidence type="ECO:0000259" key="20">
    <source>
        <dbReference type="PROSITE" id="PS50110"/>
    </source>
</evidence>
<dbReference type="CDD" id="cd17546">
    <property type="entry name" value="REC_hyHK_CKI1_RcsC-like"/>
    <property type="match status" value="1"/>
</dbReference>
<dbReference type="Gene3D" id="6.10.340.10">
    <property type="match status" value="1"/>
</dbReference>
<dbReference type="PRINTS" id="PR00344">
    <property type="entry name" value="BCTRLSENSOR"/>
</dbReference>
<dbReference type="PANTHER" id="PTHR45339:SF1">
    <property type="entry name" value="HYBRID SIGNAL TRANSDUCTION HISTIDINE KINASE J"/>
    <property type="match status" value="1"/>
</dbReference>
<proteinExistence type="predicted"/>
<accession>A0AAE9VN72</accession>
<dbReference type="PROSITE" id="PS50110">
    <property type="entry name" value="RESPONSE_REGULATORY"/>
    <property type="match status" value="1"/>
</dbReference>
<keyword evidence="5" id="KW-0997">Cell inner membrane</keyword>
<dbReference type="Gene3D" id="1.20.120.160">
    <property type="entry name" value="HPT domain"/>
    <property type="match status" value="1"/>
</dbReference>
<dbReference type="InterPro" id="IPR004358">
    <property type="entry name" value="Sig_transdc_His_kin-like_C"/>
</dbReference>
<dbReference type="PANTHER" id="PTHR45339">
    <property type="entry name" value="HYBRID SIGNAL TRANSDUCTION HISTIDINE KINASE J"/>
    <property type="match status" value="1"/>
</dbReference>
<dbReference type="InterPro" id="IPR036097">
    <property type="entry name" value="HisK_dim/P_sf"/>
</dbReference>
<dbReference type="GO" id="GO:0005524">
    <property type="term" value="F:ATP binding"/>
    <property type="evidence" value="ECO:0007669"/>
    <property type="project" value="UniProtKB-KW"/>
</dbReference>
<organism evidence="23 24">
    <name type="scientific">Denitrificimonas caeni</name>
    <dbReference type="NCBI Taxonomy" id="521720"/>
    <lineage>
        <taxon>Bacteria</taxon>
        <taxon>Pseudomonadati</taxon>
        <taxon>Pseudomonadota</taxon>
        <taxon>Gammaproteobacteria</taxon>
        <taxon>Pseudomonadales</taxon>
        <taxon>Pseudomonadaceae</taxon>
        <taxon>Denitrificimonas</taxon>
    </lineage>
</organism>
<dbReference type="FunFam" id="1.10.287.130:FF:000003">
    <property type="entry name" value="Histidine kinase"/>
    <property type="match status" value="1"/>
</dbReference>
<evidence type="ECO:0000256" key="18">
    <source>
        <dbReference type="SAM" id="Phobius"/>
    </source>
</evidence>
<name>A0AAE9VN72_9GAMM</name>
<evidence type="ECO:0000256" key="15">
    <source>
        <dbReference type="PROSITE-ProRule" id="PRU00110"/>
    </source>
</evidence>
<dbReference type="Pfam" id="PF01627">
    <property type="entry name" value="Hpt"/>
    <property type="match status" value="1"/>
</dbReference>
<dbReference type="InterPro" id="IPR003661">
    <property type="entry name" value="HisK_dim/P_dom"/>
</dbReference>
<dbReference type="SUPFAM" id="SSF55874">
    <property type="entry name" value="ATPase domain of HSP90 chaperone/DNA topoisomerase II/histidine kinase"/>
    <property type="match status" value="1"/>
</dbReference>
<dbReference type="PROSITE" id="PS50109">
    <property type="entry name" value="HIS_KIN"/>
    <property type="match status" value="1"/>
</dbReference>
<dbReference type="InterPro" id="IPR003594">
    <property type="entry name" value="HATPase_dom"/>
</dbReference>
<evidence type="ECO:0000256" key="3">
    <source>
        <dbReference type="ARBA" id="ARBA00012438"/>
    </source>
</evidence>
<dbReference type="InterPro" id="IPR003660">
    <property type="entry name" value="HAMP_dom"/>
</dbReference>